<sequence>MGLIKPGARVYLDTNILIDLIERATDPWAEALDALMQQFESAGAVFITSDKGIRNIPGGMELRTV</sequence>
<comment type="caution">
    <text evidence="1">The sequence shown here is derived from an EMBL/GenBank/DDBJ whole genome shotgun (WGS) entry which is preliminary data.</text>
</comment>
<organism evidence="1 2">
    <name type="scientific">Amphibiibacter pelophylacis</name>
    <dbReference type="NCBI Taxonomy" id="1799477"/>
    <lineage>
        <taxon>Bacteria</taxon>
        <taxon>Pseudomonadati</taxon>
        <taxon>Pseudomonadota</taxon>
        <taxon>Betaproteobacteria</taxon>
        <taxon>Burkholderiales</taxon>
        <taxon>Sphaerotilaceae</taxon>
        <taxon>Amphibiibacter</taxon>
    </lineage>
</organism>
<gene>
    <name evidence="1" type="ORF">RV045_00940</name>
</gene>
<evidence type="ECO:0000313" key="2">
    <source>
        <dbReference type="Proteomes" id="UP001364695"/>
    </source>
</evidence>
<keyword evidence="2" id="KW-1185">Reference proteome</keyword>
<accession>A0ACC6NYG9</accession>
<name>A0ACC6NYG9_9BURK</name>
<proteinExistence type="predicted"/>
<dbReference type="EMBL" id="JAWDIE010000001">
    <property type="protein sequence ID" value="MEJ7136997.1"/>
    <property type="molecule type" value="Genomic_DNA"/>
</dbReference>
<protein>
    <submittedName>
        <fullName evidence="1">Uncharacterized protein</fullName>
    </submittedName>
</protein>
<dbReference type="Proteomes" id="UP001364695">
    <property type="component" value="Unassembled WGS sequence"/>
</dbReference>
<reference evidence="1" key="1">
    <citation type="submission" date="2023-10" db="EMBL/GenBank/DDBJ databases">
        <title>Amphibacter perezi, gen. nov., sp. nov. a novel taxa of the family Comamonadaceae, class Betaproteobacteria isolated from the skin microbiota of Pelophylax perezi from different populations.</title>
        <authorList>
            <person name="Costa S."/>
            <person name="Proenca D.N."/>
            <person name="Lopes I."/>
            <person name="Morais P.V."/>
        </authorList>
    </citation>
    <scope>NUCLEOTIDE SEQUENCE</scope>
    <source>
        <strain evidence="1">SL12-8</strain>
    </source>
</reference>
<evidence type="ECO:0000313" key="1">
    <source>
        <dbReference type="EMBL" id="MEJ7136997.1"/>
    </source>
</evidence>